<keyword evidence="2" id="KW-1185">Reference proteome</keyword>
<evidence type="ECO:0000313" key="2">
    <source>
        <dbReference type="Proteomes" id="UP000703269"/>
    </source>
</evidence>
<proteinExistence type="predicted"/>
<name>A0A9P3G6B0_9APHY</name>
<evidence type="ECO:0000313" key="1">
    <source>
        <dbReference type="EMBL" id="GJE90052.1"/>
    </source>
</evidence>
<comment type="caution">
    <text evidence="1">The sequence shown here is derived from an EMBL/GenBank/DDBJ whole genome shotgun (WGS) entry which is preliminary data.</text>
</comment>
<dbReference type="EMBL" id="BPQB01000015">
    <property type="protein sequence ID" value="GJE90052.1"/>
    <property type="molecule type" value="Genomic_DNA"/>
</dbReference>
<sequence>MYASLPCPPTQDANPPHSPFAIIDQVVSGSGLDRASASAADVADALKGRLRAAVVDHSGVVVGRTVGGAGGGSSVAEEDALPRAAAPELTLVSSAAALARSGGALAWCDWTAHGRVVEGRAWARLV</sequence>
<organism evidence="1 2">
    <name type="scientific">Phanerochaete sordida</name>
    <dbReference type="NCBI Taxonomy" id="48140"/>
    <lineage>
        <taxon>Eukaryota</taxon>
        <taxon>Fungi</taxon>
        <taxon>Dikarya</taxon>
        <taxon>Basidiomycota</taxon>
        <taxon>Agaricomycotina</taxon>
        <taxon>Agaricomycetes</taxon>
        <taxon>Polyporales</taxon>
        <taxon>Phanerochaetaceae</taxon>
        <taxon>Phanerochaete</taxon>
    </lineage>
</organism>
<accession>A0A9P3G6B0</accession>
<gene>
    <name evidence="1" type="ORF">PsYK624_061750</name>
</gene>
<protein>
    <submittedName>
        <fullName evidence="1">Uncharacterized protein</fullName>
    </submittedName>
</protein>
<dbReference type="AlphaFoldDB" id="A0A9P3G6B0"/>
<dbReference type="Proteomes" id="UP000703269">
    <property type="component" value="Unassembled WGS sequence"/>
</dbReference>
<reference evidence="1 2" key="1">
    <citation type="submission" date="2021-08" db="EMBL/GenBank/DDBJ databases">
        <title>Draft Genome Sequence of Phanerochaete sordida strain YK-624.</title>
        <authorList>
            <person name="Mori T."/>
            <person name="Dohra H."/>
            <person name="Suzuki T."/>
            <person name="Kawagishi H."/>
            <person name="Hirai H."/>
        </authorList>
    </citation>
    <scope>NUCLEOTIDE SEQUENCE [LARGE SCALE GENOMIC DNA]</scope>
    <source>
        <strain evidence="1 2">YK-624</strain>
    </source>
</reference>